<gene>
    <name evidence="1" type="ORF">E3T53_07415</name>
</gene>
<dbReference type="PANTHER" id="PTHR33164:SF57">
    <property type="entry name" value="MARR-FAMILY TRANSCRIPTIONAL REGULATOR"/>
    <property type="match status" value="1"/>
</dbReference>
<dbReference type="InterPro" id="IPR000835">
    <property type="entry name" value="HTH_MarR-typ"/>
</dbReference>
<dbReference type="InterPro" id="IPR039422">
    <property type="entry name" value="MarR/SlyA-like"/>
</dbReference>
<reference evidence="1 2" key="1">
    <citation type="submission" date="2019-03" db="EMBL/GenBank/DDBJ databases">
        <title>Genomics of glacier-inhabiting Cryobacterium strains.</title>
        <authorList>
            <person name="Liu Q."/>
            <person name="Xin Y.-H."/>
        </authorList>
    </citation>
    <scope>NUCLEOTIDE SEQUENCE [LARGE SCALE GENOMIC DNA]</scope>
    <source>
        <strain evidence="1 2">CGMCC 1.4292</strain>
    </source>
</reference>
<dbReference type="Gene3D" id="1.10.10.10">
    <property type="entry name" value="Winged helix-like DNA-binding domain superfamily/Winged helix DNA-binding domain"/>
    <property type="match status" value="1"/>
</dbReference>
<dbReference type="OrthoDB" id="9154853at2"/>
<dbReference type="Proteomes" id="UP000298218">
    <property type="component" value="Unassembled WGS sequence"/>
</dbReference>
<dbReference type="PANTHER" id="PTHR33164">
    <property type="entry name" value="TRANSCRIPTIONAL REGULATOR, MARR FAMILY"/>
    <property type="match status" value="1"/>
</dbReference>
<evidence type="ECO:0000313" key="1">
    <source>
        <dbReference type="EMBL" id="TFD79528.1"/>
    </source>
</evidence>
<proteinExistence type="predicted"/>
<evidence type="ECO:0000313" key="2">
    <source>
        <dbReference type="Proteomes" id="UP000298218"/>
    </source>
</evidence>
<dbReference type="Pfam" id="PF12802">
    <property type="entry name" value="MarR_2"/>
    <property type="match status" value="1"/>
</dbReference>
<dbReference type="GO" id="GO:0006950">
    <property type="term" value="P:response to stress"/>
    <property type="evidence" value="ECO:0007669"/>
    <property type="project" value="TreeGrafter"/>
</dbReference>
<dbReference type="EMBL" id="SOHQ01000022">
    <property type="protein sequence ID" value="TFD79528.1"/>
    <property type="molecule type" value="Genomic_DNA"/>
</dbReference>
<name>A0A4Y8KN57_9MICO</name>
<dbReference type="GO" id="GO:0003700">
    <property type="term" value="F:DNA-binding transcription factor activity"/>
    <property type="evidence" value="ECO:0007669"/>
    <property type="project" value="InterPro"/>
</dbReference>
<sequence>MVRVTTEQPTDPATAAMIGEVIEQMSVLAGHIRAAQRVAAASIDPGMQAFGLKMLRHIARIGPTHASALGAALAVDKSVISRHIKPLCELGLLRTEPDPNDGRAHFLAATPLAETKLAELRAGDTAIVHRRLATWSADDLHEFARLLAQLNTP</sequence>
<dbReference type="SUPFAM" id="SSF46785">
    <property type="entry name" value="Winged helix' DNA-binding domain"/>
    <property type="match status" value="1"/>
</dbReference>
<protein>
    <submittedName>
        <fullName evidence="1">MarR family transcriptional regulator</fullName>
    </submittedName>
</protein>
<organism evidence="1 2">
    <name type="scientific">Cryobacterium psychrophilum</name>
    <dbReference type="NCBI Taxonomy" id="41988"/>
    <lineage>
        <taxon>Bacteria</taxon>
        <taxon>Bacillati</taxon>
        <taxon>Actinomycetota</taxon>
        <taxon>Actinomycetes</taxon>
        <taxon>Micrococcales</taxon>
        <taxon>Microbacteriaceae</taxon>
        <taxon>Cryobacterium</taxon>
    </lineage>
</organism>
<keyword evidence="2" id="KW-1185">Reference proteome</keyword>
<dbReference type="InterPro" id="IPR036390">
    <property type="entry name" value="WH_DNA-bd_sf"/>
</dbReference>
<accession>A0A4Y8KN57</accession>
<comment type="caution">
    <text evidence="1">The sequence shown here is derived from an EMBL/GenBank/DDBJ whole genome shotgun (WGS) entry which is preliminary data.</text>
</comment>
<dbReference type="SMART" id="SM00347">
    <property type="entry name" value="HTH_MARR"/>
    <property type="match status" value="1"/>
</dbReference>
<dbReference type="AlphaFoldDB" id="A0A4Y8KN57"/>
<dbReference type="InterPro" id="IPR036388">
    <property type="entry name" value="WH-like_DNA-bd_sf"/>
</dbReference>